<dbReference type="GO" id="GO:0020037">
    <property type="term" value="F:heme binding"/>
    <property type="evidence" value="ECO:0007669"/>
    <property type="project" value="InterPro"/>
</dbReference>
<keyword evidence="5 7" id="KW-0408">Iron</keyword>
<dbReference type="InterPro" id="IPR002401">
    <property type="entry name" value="Cyt_P450_E_grp-I"/>
</dbReference>
<dbReference type="GO" id="GO:0004497">
    <property type="term" value="F:monooxygenase activity"/>
    <property type="evidence" value="ECO:0007669"/>
    <property type="project" value="UniProtKB-KW"/>
</dbReference>
<dbReference type="FunFam" id="1.10.630.10:FF:000188">
    <property type="entry name" value="Cytochrome P450, putative (Eurofung)"/>
    <property type="match status" value="1"/>
</dbReference>
<proteinExistence type="inferred from homology"/>
<feature type="transmembrane region" description="Helical" evidence="8">
    <location>
        <begin position="12"/>
        <end position="28"/>
    </location>
</feature>
<dbReference type="EMBL" id="VCAU01000027">
    <property type="protein sequence ID" value="KAF9890363.1"/>
    <property type="molecule type" value="Genomic_DNA"/>
</dbReference>
<dbReference type="CDD" id="cd11060">
    <property type="entry name" value="CYP57A1-like"/>
    <property type="match status" value="1"/>
</dbReference>
<reference evidence="9" key="1">
    <citation type="journal article" date="2019" name="Beilstein J. Org. Chem.">
        <title>Nanangenines: drimane sesquiterpenoids as the dominant metabolite cohort of a novel Australian fungus, Aspergillus nanangensis.</title>
        <authorList>
            <person name="Lacey H.J."/>
            <person name="Gilchrist C.L.M."/>
            <person name="Crombie A."/>
            <person name="Kalaitzis J.A."/>
            <person name="Vuong D."/>
            <person name="Rutledge P.J."/>
            <person name="Turner P."/>
            <person name="Pitt J.I."/>
            <person name="Lacey E."/>
            <person name="Chooi Y.H."/>
            <person name="Piggott A.M."/>
        </authorList>
    </citation>
    <scope>NUCLEOTIDE SEQUENCE</scope>
    <source>
        <strain evidence="9">MST-FP2251</strain>
    </source>
</reference>
<accession>A0AAD4CQ58</accession>
<evidence type="ECO:0000256" key="4">
    <source>
        <dbReference type="ARBA" id="ARBA00023002"/>
    </source>
</evidence>
<dbReference type="AlphaFoldDB" id="A0AAD4CQ58"/>
<dbReference type="Proteomes" id="UP001194746">
    <property type="component" value="Unassembled WGS sequence"/>
</dbReference>
<keyword evidence="8" id="KW-0812">Transmembrane</keyword>
<dbReference type="GO" id="GO:0005506">
    <property type="term" value="F:iron ion binding"/>
    <property type="evidence" value="ECO:0007669"/>
    <property type="project" value="InterPro"/>
</dbReference>
<dbReference type="PANTHER" id="PTHR24305">
    <property type="entry name" value="CYTOCHROME P450"/>
    <property type="match status" value="1"/>
</dbReference>
<dbReference type="InterPro" id="IPR036396">
    <property type="entry name" value="Cyt_P450_sf"/>
</dbReference>
<dbReference type="PRINTS" id="PR00463">
    <property type="entry name" value="EP450I"/>
</dbReference>
<dbReference type="PRINTS" id="PR00385">
    <property type="entry name" value="P450"/>
</dbReference>
<feature type="binding site" description="axial binding residue" evidence="7">
    <location>
        <position position="439"/>
    </location>
    <ligand>
        <name>heme</name>
        <dbReference type="ChEBI" id="CHEBI:30413"/>
    </ligand>
    <ligandPart>
        <name>Fe</name>
        <dbReference type="ChEBI" id="CHEBI:18248"/>
    </ligandPart>
</feature>
<organism evidence="9 10">
    <name type="scientific">Aspergillus nanangensis</name>
    <dbReference type="NCBI Taxonomy" id="2582783"/>
    <lineage>
        <taxon>Eukaryota</taxon>
        <taxon>Fungi</taxon>
        <taxon>Dikarya</taxon>
        <taxon>Ascomycota</taxon>
        <taxon>Pezizomycotina</taxon>
        <taxon>Eurotiomycetes</taxon>
        <taxon>Eurotiomycetidae</taxon>
        <taxon>Eurotiales</taxon>
        <taxon>Aspergillaceae</taxon>
        <taxon>Aspergillus</taxon>
        <taxon>Aspergillus subgen. Circumdati</taxon>
    </lineage>
</organism>
<evidence type="ECO:0000256" key="1">
    <source>
        <dbReference type="ARBA" id="ARBA00001971"/>
    </source>
</evidence>
<sequence>MTFYQMVSQGPAVPWPFVLAIVILGVMIRRRYLSPISNIPGPFLGSFSSFWKIQQILNGHTEEQMLALHREHGDFVRIADNEVSVGHPDAVKQLLHAKIAKGRWYEVFSIPDYRFVSQMSETDPQRHIEKGKNVAAGYALSNIIKSEPYVDDIVRALKTQLDKLSASESDDQPAHLDRWFNYFAFDVVGEVTFSRSFGFVQAGIDIGGAIANARHLSVYVSIMGHFIWLHNLTLGNPLLSTLGLIPASHLFDTCVAAVEARKKNPDTRSDMMARWLSVRDHPEREVFAAAVTNVGAGAETVSASLQTFVYYLLRNPVYLERLRKEIDAAQARGELSPVLQYSEAQKLPYLQACIKEAYRYHSPIGTNLPRVVPKGGLTIQGRYFQEGTILSVNIWVIHRNPQLFGPDSNSFNPERWLDRERAKEMDYFLVHWGAGYNQCPGRNLAHFEINKLTATLIRDYDFELMEPNKEWSFRNTFITTQCDWPCKVQRRSLA</sequence>
<keyword evidence="10" id="KW-1185">Reference proteome</keyword>
<evidence type="ECO:0008006" key="11">
    <source>
        <dbReference type="Google" id="ProtNLM"/>
    </source>
</evidence>
<keyword evidence="6" id="KW-0503">Monooxygenase</keyword>
<evidence type="ECO:0000256" key="7">
    <source>
        <dbReference type="PIRSR" id="PIRSR602401-1"/>
    </source>
</evidence>
<dbReference type="Pfam" id="PF00067">
    <property type="entry name" value="p450"/>
    <property type="match status" value="1"/>
</dbReference>
<evidence type="ECO:0000313" key="9">
    <source>
        <dbReference type="EMBL" id="KAF9890363.1"/>
    </source>
</evidence>
<keyword evidence="8" id="KW-1133">Transmembrane helix</keyword>
<dbReference type="Gene3D" id="1.10.630.10">
    <property type="entry name" value="Cytochrome P450"/>
    <property type="match status" value="1"/>
</dbReference>
<comment type="similarity">
    <text evidence="2">Belongs to the cytochrome P450 family.</text>
</comment>
<gene>
    <name evidence="9" type="ORF">FE257_006030</name>
</gene>
<keyword evidence="8" id="KW-0472">Membrane</keyword>
<evidence type="ECO:0000256" key="5">
    <source>
        <dbReference type="ARBA" id="ARBA00023004"/>
    </source>
</evidence>
<dbReference type="SUPFAM" id="SSF48264">
    <property type="entry name" value="Cytochrome P450"/>
    <property type="match status" value="1"/>
</dbReference>
<comment type="cofactor">
    <cofactor evidence="1 7">
        <name>heme</name>
        <dbReference type="ChEBI" id="CHEBI:30413"/>
    </cofactor>
</comment>
<dbReference type="GO" id="GO:0016705">
    <property type="term" value="F:oxidoreductase activity, acting on paired donors, with incorporation or reduction of molecular oxygen"/>
    <property type="evidence" value="ECO:0007669"/>
    <property type="project" value="InterPro"/>
</dbReference>
<name>A0AAD4CQ58_ASPNN</name>
<evidence type="ECO:0000256" key="3">
    <source>
        <dbReference type="ARBA" id="ARBA00022723"/>
    </source>
</evidence>
<keyword evidence="7" id="KW-0349">Heme</keyword>
<comment type="caution">
    <text evidence="9">The sequence shown here is derived from an EMBL/GenBank/DDBJ whole genome shotgun (WGS) entry which is preliminary data.</text>
</comment>
<reference evidence="9" key="2">
    <citation type="submission" date="2020-02" db="EMBL/GenBank/DDBJ databases">
        <authorList>
            <person name="Gilchrist C.L.M."/>
            <person name="Chooi Y.-H."/>
        </authorList>
    </citation>
    <scope>NUCLEOTIDE SEQUENCE</scope>
    <source>
        <strain evidence="9">MST-FP2251</strain>
    </source>
</reference>
<evidence type="ECO:0000313" key="10">
    <source>
        <dbReference type="Proteomes" id="UP001194746"/>
    </source>
</evidence>
<protein>
    <recommendedName>
        <fullName evidence="11">Cytochrome P450</fullName>
    </recommendedName>
</protein>
<evidence type="ECO:0000256" key="8">
    <source>
        <dbReference type="SAM" id="Phobius"/>
    </source>
</evidence>
<dbReference type="PANTHER" id="PTHR24305:SF232">
    <property type="entry name" value="P450, PUTATIVE (EUROFUNG)-RELATED"/>
    <property type="match status" value="1"/>
</dbReference>
<keyword evidence="3 7" id="KW-0479">Metal-binding</keyword>
<evidence type="ECO:0000256" key="6">
    <source>
        <dbReference type="ARBA" id="ARBA00023033"/>
    </source>
</evidence>
<evidence type="ECO:0000256" key="2">
    <source>
        <dbReference type="ARBA" id="ARBA00010617"/>
    </source>
</evidence>
<dbReference type="InterPro" id="IPR050121">
    <property type="entry name" value="Cytochrome_P450_monoxygenase"/>
</dbReference>
<dbReference type="InterPro" id="IPR001128">
    <property type="entry name" value="Cyt_P450"/>
</dbReference>
<keyword evidence="4" id="KW-0560">Oxidoreductase</keyword>